<keyword evidence="3 4" id="KW-0786">Thiamine pyrophosphate</keyword>
<dbReference type="CDD" id="cd07035">
    <property type="entry name" value="TPP_PYR_POX_like"/>
    <property type="match status" value="1"/>
</dbReference>
<name>A0A1S1HUA8_PROST</name>
<comment type="similarity">
    <text evidence="2 4">Belongs to the TPP enzyme family.</text>
</comment>
<dbReference type="InterPro" id="IPR012000">
    <property type="entry name" value="Thiamin_PyroP_enz_cen_dom"/>
</dbReference>
<feature type="domain" description="Thiamine pyrophosphate enzyme TPP-binding" evidence="6">
    <location>
        <begin position="387"/>
        <end position="528"/>
    </location>
</feature>
<comment type="caution">
    <text evidence="8">The sequence shown here is derived from an EMBL/GenBank/DDBJ whole genome shotgun (WGS) entry which is preliminary data.</text>
</comment>
<dbReference type="GO" id="GO:0050660">
    <property type="term" value="F:flavin adenine dinucleotide binding"/>
    <property type="evidence" value="ECO:0007669"/>
    <property type="project" value="TreeGrafter"/>
</dbReference>
<dbReference type="InterPro" id="IPR029035">
    <property type="entry name" value="DHS-like_NAD/FAD-binding_dom"/>
</dbReference>
<feature type="domain" description="Thiamine pyrophosphate enzyme central" evidence="5">
    <location>
        <begin position="195"/>
        <end position="324"/>
    </location>
</feature>
<dbReference type="Pfam" id="PF00205">
    <property type="entry name" value="TPP_enzyme_M"/>
    <property type="match status" value="1"/>
</dbReference>
<dbReference type="PROSITE" id="PS00187">
    <property type="entry name" value="TPP_ENZYMES"/>
    <property type="match status" value="1"/>
</dbReference>
<evidence type="ECO:0008006" key="10">
    <source>
        <dbReference type="Google" id="ProtNLM"/>
    </source>
</evidence>
<dbReference type="Pfam" id="PF02775">
    <property type="entry name" value="TPP_enzyme_C"/>
    <property type="match status" value="1"/>
</dbReference>
<accession>A0A1S1HUA8</accession>
<evidence type="ECO:0000313" key="8">
    <source>
        <dbReference type="EMBL" id="OHT25442.1"/>
    </source>
</evidence>
<dbReference type="SUPFAM" id="SSF52518">
    <property type="entry name" value="Thiamin diphosphate-binding fold (THDP-binding)"/>
    <property type="match status" value="2"/>
</dbReference>
<feature type="domain" description="Thiamine pyrophosphate enzyme N-terminal TPP-binding" evidence="7">
    <location>
        <begin position="6"/>
        <end position="121"/>
    </location>
</feature>
<dbReference type="NCBIfam" id="NF005470">
    <property type="entry name" value="PRK07064.1"/>
    <property type="match status" value="1"/>
</dbReference>
<comment type="cofactor">
    <cofactor evidence="1">
        <name>thiamine diphosphate</name>
        <dbReference type="ChEBI" id="CHEBI:58937"/>
    </cofactor>
</comment>
<dbReference type="GO" id="GO:0000287">
    <property type="term" value="F:magnesium ion binding"/>
    <property type="evidence" value="ECO:0007669"/>
    <property type="project" value="InterPro"/>
</dbReference>
<dbReference type="GO" id="GO:0030976">
    <property type="term" value="F:thiamine pyrophosphate binding"/>
    <property type="evidence" value="ECO:0007669"/>
    <property type="project" value="InterPro"/>
</dbReference>
<proteinExistence type="inferred from homology"/>
<evidence type="ECO:0000256" key="1">
    <source>
        <dbReference type="ARBA" id="ARBA00001964"/>
    </source>
</evidence>
<evidence type="ECO:0000256" key="2">
    <source>
        <dbReference type="ARBA" id="ARBA00007812"/>
    </source>
</evidence>
<reference evidence="8 9" key="1">
    <citation type="submission" date="2016-03" db="EMBL/GenBank/DDBJ databases">
        <title>Genome sequence of Providencia stuartii strain, isolated from the salivary glands of larval Lucilia sericata.</title>
        <authorList>
            <person name="Yuan Y."/>
            <person name="Zhang Y."/>
            <person name="Fu S."/>
            <person name="Crippen T.L."/>
            <person name="Visi D."/>
            <person name="Benbow M.E."/>
            <person name="Allen M."/>
            <person name="Tomberlin J.K."/>
            <person name="Sze S.-H."/>
            <person name="Tarone A.M."/>
        </authorList>
    </citation>
    <scope>NUCLEOTIDE SEQUENCE [LARGE SCALE GENOMIC DNA]</scope>
    <source>
        <strain evidence="8 9">Crippen</strain>
    </source>
</reference>
<gene>
    <name evidence="8" type="ORF">A3Q29_14160</name>
</gene>
<evidence type="ECO:0000259" key="5">
    <source>
        <dbReference type="Pfam" id="PF00205"/>
    </source>
</evidence>
<dbReference type="GO" id="GO:0009099">
    <property type="term" value="P:L-valine biosynthetic process"/>
    <property type="evidence" value="ECO:0007669"/>
    <property type="project" value="TreeGrafter"/>
</dbReference>
<evidence type="ECO:0000259" key="6">
    <source>
        <dbReference type="Pfam" id="PF02775"/>
    </source>
</evidence>
<evidence type="ECO:0000259" key="7">
    <source>
        <dbReference type="Pfam" id="PF02776"/>
    </source>
</evidence>
<dbReference type="PANTHER" id="PTHR18968:SF13">
    <property type="entry name" value="ACETOLACTATE SYNTHASE CATALYTIC SUBUNIT, MITOCHONDRIAL"/>
    <property type="match status" value="1"/>
</dbReference>
<evidence type="ECO:0000256" key="3">
    <source>
        <dbReference type="ARBA" id="ARBA00023052"/>
    </source>
</evidence>
<dbReference type="AlphaFoldDB" id="A0A1S1HUA8"/>
<dbReference type="EMBL" id="LVIE01000035">
    <property type="protein sequence ID" value="OHT25442.1"/>
    <property type="molecule type" value="Genomic_DNA"/>
</dbReference>
<dbReference type="Gene3D" id="3.40.50.1220">
    <property type="entry name" value="TPP-binding domain"/>
    <property type="match status" value="1"/>
</dbReference>
<keyword evidence="9" id="KW-1185">Reference proteome</keyword>
<dbReference type="Gene3D" id="3.40.50.970">
    <property type="match status" value="2"/>
</dbReference>
<dbReference type="Pfam" id="PF02776">
    <property type="entry name" value="TPP_enzyme_N"/>
    <property type="match status" value="1"/>
</dbReference>
<dbReference type="GO" id="GO:0003984">
    <property type="term" value="F:acetolactate synthase activity"/>
    <property type="evidence" value="ECO:0007669"/>
    <property type="project" value="TreeGrafter"/>
</dbReference>
<dbReference type="CDD" id="cd00568">
    <property type="entry name" value="TPP_enzymes"/>
    <property type="match status" value="1"/>
</dbReference>
<dbReference type="SUPFAM" id="SSF52467">
    <property type="entry name" value="DHS-like NAD/FAD-binding domain"/>
    <property type="match status" value="1"/>
</dbReference>
<protein>
    <recommendedName>
        <fullName evidence="10">Acetolactate synthase</fullName>
    </recommendedName>
</protein>
<evidence type="ECO:0000313" key="9">
    <source>
        <dbReference type="Proteomes" id="UP000179588"/>
    </source>
</evidence>
<organism evidence="8 9">
    <name type="scientific">Providencia stuartii</name>
    <dbReference type="NCBI Taxonomy" id="588"/>
    <lineage>
        <taxon>Bacteria</taxon>
        <taxon>Pseudomonadati</taxon>
        <taxon>Pseudomonadota</taxon>
        <taxon>Gammaproteobacteria</taxon>
        <taxon>Enterobacterales</taxon>
        <taxon>Morganellaceae</taxon>
        <taxon>Providencia</taxon>
    </lineage>
</organism>
<dbReference type="InterPro" id="IPR045229">
    <property type="entry name" value="TPP_enz"/>
</dbReference>
<dbReference type="InterPro" id="IPR029061">
    <property type="entry name" value="THDP-binding"/>
</dbReference>
<dbReference type="GO" id="GO:0005948">
    <property type="term" value="C:acetolactate synthase complex"/>
    <property type="evidence" value="ECO:0007669"/>
    <property type="project" value="TreeGrafter"/>
</dbReference>
<dbReference type="InterPro" id="IPR000399">
    <property type="entry name" value="TPP-bd_CS"/>
</dbReference>
<dbReference type="Proteomes" id="UP000179588">
    <property type="component" value="Unassembled WGS sequence"/>
</dbReference>
<evidence type="ECO:0000256" key="4">
    <source>
        <dbReference type="RuleBase" id="RU362132"/>
    </source>
</evidence>
<dbReference type="InterPro" id="IPR012001">
    <property type="entry name" value="Thiamin_PyroP_enz_TPP-bd_dom"/>
</dbReference>
<dbReference type="GO" id="GO:0009097">
    <property type="term" value="P:isoleucine biosynthetic process"/>
    <property type="evidence" value="ECO:0007669"/>
    <property type="project" value="TreeGrafter"/>
</dbReference>
<dbReference type="InterPro" id="IPR011766">
    <property type="entry name" value="TPP_enzyme_TPP-bd"/>
</dbReference>
<sequence>MYETITVGEAIARTLEQYQVSTVYGVISIHNLPIADAIGRRGIIDFTPSRGEAGAVTMADAHSRFTGLGVALTSTGAGAGNAIGSMIEAMNACSPMIHITGQVEKAYLDMDAGFIHETRDQLGFLRASSKQAFRVHTAEQAIAVLHKAIQVAQTVPCGPVSIEIPIDIQNTQVPLSILSAPLAPSTLPCATLEQVEAIWQKLQHAQRPLLWIGGGALQSSQAVKRLADLGIAVISSTHGRGILSDDHPFSLRAFHNADSIDKLLRDCDITLVAGSRLRSNETKTWSLPLPQPLIQIDIDPLAANRNYSADLVITADCAQVLSGLADKLEQTHFSAPSQWQQRVQTAVQQAEAQLREQCGSYSQLSDAVEHVLPSEGIFVRDITVSGSLWGSRLLKATQPMHNIHSLAGAIGLGLAMSIGTAKANPNVPVIGLVGDGGLMLGIGELATMAQEQLSIVLIIMNDHGYGVMRGIQDKYFSGRQYYNELLTPSFSKLAASMGIHALTIDRAEEFQPTLQQAIELKQPVIVEVLMKNIGTMNFSGPPQKKLF</sequence>
<dbReference type="PANTHER" id="PTHR18968">
    <property type="entry name" value="THIAMINE PYROPHOSPHATE ENZYMES"/>
    <property type="match status" value="1"/>
</dbReference>